<keyword evidence="2" id="KW-1185">Reference proteome</keyword>
<sequence length="71" mass="7609">MTLKPSAFQACFEDWIKRISGIPTDGDLDIIAIDGKALRRSHDRAAGLGPLFLVSAWAVQRGISLGQLATA</sequence>
<dbReference type="Proteomes" id="UP001158067">
    <property type="component" value="Unassembled WGS sequence"/>
</dbReference>
<comment type="caution">
    <text evidence="1">The sequence shown here is derived from an EMBL/GenBank/DDBJ whole genome shotgun (WGS) entry which is preliminary data.</text>
</comment>
<dbReference type="EMBL" id="FXUG01000035">
    <property type="protein sequence ID" value="SMP79598.1"/>
    <property type="molecule type" value="Genomic_DNA"/>
</dbReference>
<evidence type="ECO:0000313" key="1">
    <source>
        <dbReference type="EMBL" id="SMP79598.1"/>
    </source>
</evidence>
<gene>
    <name evidence="1" type="ORF">SAMN06265222_1352</name>
</gene>
<dbReference type="InterPro" id="IPR051698">
    <property type="entry name" value="Transposase_11-like"/>
</dbReference>
<dbReference type="PANTHER" id="PTHR30298">
    <property type="entry name" value="H REPEAT-ASSOCIATED PREDICTED TRANSPOSASE"/>
    <property type="match status" value="1"/>
</dbReference>
<name>A0ABY1QWC7_9BACT</name>
<organism evidence="1 2">
    <name type="scientific">Neorhodopirellula lusitana</name>
    <dbReference type="NCBI Taxonomy" id="445327"/>
    <lineage>
        <taxon>Bacteria</taxon>
        <taxon>Pseudomonadati</taxon>
        <taxon>Planctomycetota</taxon>
        <taxon>Planctomycetia</taxon>
        <taxon>Pirellulales</taxon>
        <taxon>Pirellulaceae</taxon>
        <taxon>Neorhodopirellula</taxon>
    </lineage>
</organism>
<evidence type="ECO:0000313" key="2">
    <source>
        <dbReference type="Proteomes" id="UP001158067"/>
    </source>
</evidence>
<dbReference type="PANTHER" id="PTHR30298:SF0">
    <property type="entry name" value="PROTEIN YBFL-RELATED"/>
    <property type="match status" value="1"/>
</dbReference>
<feature type="non-terminal residue" evidence="1">
    <location>
        <position position="71"/>
    </location>
</feature>
<reference evidence="1 2" key="1">
    <citation type="submission" date="2017-05" db="EMBL/GenBank/DDBJ databases">
        <authorList>
            <person name="Varghese N."/>
            <person name="Submissions S."/>
        </authorList>
    </citation>
    <scope>NUCLEOTIDE SEQUENCE [LARGE SCALE GENOMIC DNA]</scope>
    <source>
        <strain evidence="1 2">DSM 25457</strain>
    </source>
</reference>
<accession>A0ABY1QWC7</accession>
<evidence type="ECO:0008006" key="3">
    <source>
        <dbReference type="Google" id="ProtNLM"/>
    </source>
</evidence>
<proteinExistence type="predicted"/>
<protein>
    <recommendedName>
        <fullName evidence="3">Transposase</fullName>
    </recommendedName>
</protein>